<dbReference type="AlphaFoldDB" id="A0A8H6PAV9"/>
<accession>A0A8H6PAV9</accession>
<dbReference type="Proteomes" id="UP000630445">
    <property type="component" value="Unassembled WGS sequence"/>
</dbReference>
<sequence length="324" mass="37652">MADLRWDPKNKEDRLEAMNRKYTCRVSRFLDAHGIPNVLWGELVIGMFLIPLVIDGICIVVPDEHVDKARDLLLAAGFPPCQMGNNCPLYHRFSSRAIPYAHFNLVDLGRLDYYKPEEFGKDPRQWYTLELFKKSDVLWGAPEIPSGPPPPNDPDWWTITDERLPELAIQHQLGRMVTADYPVKIPSPARFTESLTLLFFRDSYPEDTARGAYWDVLLLDMQVVMKKHGLFTLKDLPPRTRSWFTILTKTPRERTHGGAQERFAVAMRKAGEVPERSPWPSAVFGLPGWREELREYDEMMKRKKEEEEEQKRKKEEEAKGKQIA</sequence>
<dbReference type="OrthoDB" id="4499271at2759"/>
<organism evidence="2 4">
    <name type="scientific">Aspergillus hiratsukae</name>
    <dbReference type="NCBI Taxonomy" id="1194566"/>
    <lineage>
        <taxon>Eukaryota</taxon>
        <taxon>Fungi</taxon>
        <taxon>Dikarya</taxon>
        <taxon>Ascomycota</taxon>
        <taxon>Pezizomycotina</taxon>
        <taxon>Eurotiomycetes</taxon>
        <taxon>Eurotiomycetidae</taxon>
        <taxon>Eurotiales</taxon>
        <taxon>Aspergillaceae</taxon>
        <taxon>Aspergillus</taxon>
        <taxon>Aspergillus subgen. Fumigati</taxon>
    </lineage>
</organism>
<gene>
    <name evidence="2" type="ORF">CNMCM5793_000858</name>
    <name evidence="3" type="ORF">CNMCM6106_000132</name>
</gene>
<dbReference type="Proteomes" id="UP000662466">
    <property type="component" value="Unassembled WGS sequence"/>
</dbReference>
<comment type="caution">
    <text evidence="2">The sequence shown here is derived from an EMBL/GenBank/DDBJ whole genome shotgun (WGS) entry which is preliminary data.</text>
</comment>
<dbReference type="EMBL" id="JACBAD010002008">
    <property type="protein sequence ID" value="KAF7122748.1"/>
    <property type="molecule type" value="Genomic_DNA"/>
</dbReference>
<name>A0A8H6PAV9_9EURO</name>
<dbReference type="EMBL" id="JACBAF010002217">
    <property type="protein sequence ID" value="KAF7163100.1"/>
    <property type="molecule type" value="Genomic_DNA"/>
</dbReference>
<evidence type="ECO:0000313" key="2">
    <source>
        <dbReference type="EMBL" id="KAF7122748.1"/>
    </source>
</evidence>
<protein>
    <submittedName>
        <fullName evidence="2">Uncharacterized protein</fullName>
    </submittedName>
</protein>
<feature type="region of interest" description="Disordered" evidence="1">
    <location>
        <begin position="299"/>
        <end position="324"/>
    </location>
</feature>
<proteinExistence type="predicted"/>
<evidence type="ECO:0000256" key="1">
    <source>
        <dbReference type="SAM" id="MobiDB-lite"/>
    </source>
</evidence>
<evidence type="ECO:0000313" key="4">
    <source>
        <dbReference type="Proteomes" id="UP000630445"/>
    </source>
</evidence>
<reference evidence="2" key="1">
    <citation type="submission" date="2020-06" db="EMBL/GenBank/DDBJ databases">
        <title>Draft genome sequences of strains closely related to Aspergillus parafelis and Aspergillus hiratsukae.</title>
        <authorList>
            <person name="Dos Santos R.A.C."/>
            <person name="Rivero-Menendez O."/>
            <person name="Steenwyk J.L."/>
            <person name="Mead M.E."/>
            <person name="Goldman G.H."/>
            <person name="Alastruey-Izquierdo A."/>
            <person name="Rokas A."/>
        </authorList>
    </citation>
    <scope>NUCLEOTIDE SEQUENCE</scope>
    <source>
        <strain evidence="2">CNM-CM5793</strain>
        <strain evidence="3">CNM-CM6106</strain>
    </source>
</reference>
<evidence type="ECO:0000313" key="3">
    <source>
        <dbReference type="EMBL" id="KAF7163100.1"/>
    </source>
</evidence>
<keyword evidence="4" id="KW-1185">Reference proteome</keyword>